<keyword evidence="3" id="KW-0493">Microtubule</keyword>
<dbReference type="GO" id="GO:0000226">
    <property type="term" value="P:microtubule cytoskeleton organization"/>
    <property type="evidence" value="ECO:0007669"/>
    <property type="project" value="TreeGrafter"/>
</dbReference>
<keyword evidence="7" id="KW-1185">Reference proteome</keyword>
<evidence type="ECO:0000313" key="7">
    <source>
        <dbReference type="Proteomes" id="UP001162480"/>
    </source>
</evidence>
<dbReference type="GO" id="GO:0036064">
    <property type="term" value="C:ciliary basal body"/>
    <property type="evidence" value="ECO:0007669"/>
    <property type="project" value="TreeGrafter"/>
</dbReference>
<dbReference type="EMBL" id="OX597815">
    <property type="protein sequence ID" value="CAI9718459.1"/>
    <property type="molecule type" value="Genomic_DNA"/>
</dbReference>
<evidence type="ECO:0000256" key="4">
    <source>
        <dbReference type="ARBA" id="ARBA00022741"/>
    </source>
</evidence>
<dbReference type="GO" id="GO:0015631">
    <property type="term" value="F:tubulin binding"/>
    <property type="evidence" value="ECO:0007669"/>
    <property type="project" value="TreeGrafter"/>
</dbReference>
<evidence type="ECO:0000313" key="6">
    <source>
        <dbReference type="EMBL" id="CAI9718459.1"/>
    </source>
</evidence>
<dbReference type="GO" id="GO:0005874">
    <property type="term" value="C:microtubule"/>
    <property type="evidence" value="ECO:0007669"/>
    <property type="project" value="UniProtKB-KW"/>
</dbReference>
<dbReference type="InterPro" id="IPR004344">
    <property type="entry name" value="TTL/TTLL_fam"/>
</dbReference>
<reference evidence="6" key="1">
    <citation type="submission" date="2023-08" db="EMBL/GenBank/DDBJ databases">
        <authorList>
            <person name="Alioto T."/>
            <person name="Alioto T."/>
            <person name="Gomez Garrido J."/>
        </authorList>
    </citation>
    <scope>NUCLEOTIDE SEQUENCE</scope>
</reference>
<keyword evidence="4" id="KW-0547">Nucleotide-binding</keyword>
<keyword evidence="5" id="KW-0067">ATP-binding</keyword>
<dbReference type="SUPFAM" id="SSF56059">
    <property type="entry name" value="Glutathione synthetase ATP-binding domain-like"/>
    <property type="match status" value="1"/>
</dbReference>
<dbReference type="AlphaFoldDB" id="A0AA36EYZ4"/>
<dbReference type="Gene3D" id="3.30.470.20">
    <property type="entry name" value="ATP-grasp fold, B domain"/>
    <property type="match status" value="1"/>
</dbReference>
<dbReference type="PANTHER" id="PTHR12241:SF161">
    <property type="entry name" value="TUBULIN POLYGLUTAMYLASE TTLL6"/>
    <property type="match status" value="1"/>
</dbReference>
<dbReference type="GO" id="GO:0005524">
    <property type="term" value="F:ATP binding"/>
    <property type="evidence" value="ECO:0007669"/>
    <property type="project" value="UniProtKB-KW"/>
</dbReference>
<evidence type="ECO:0000256" key="3">
    <source>
        <dbReference type="ARBA" id="ARBA00022701"/>
    </source>
</evidence>
<evidence type="ECO:0000256" key="1">
    <source>
        <dbReference type="ARBA" id="ARBA00006820"/>
    </source>
</evidence>
<proteinExistence type="inferred from homology"/>
<name>A0AA36EYZ4_OCTVU</name>
<sequence>MAKSFASFKWLSVSLASCKYEVVRRMTKKFGFKEVGENDDWILYWTDYSVALERVMDMKSYQKINHFPGMNEICRKDLLARNMTRMRKMFPKDYDIFPKTWCLPADYGDFQAFVRQKKNKTYILKPESGCQGKGIWVTKSIKDIKANEHMICQLYISKPFLIDGFKFDFRIYVLLTSCDPLRIFVFKDGLTRFATCRYCEPNTSNIDNVYMHLTNYSINKHSEDFVRDDNAGSKRRISTVNKYMRDHGYDVDKLWRDIDDVIVKTIISAHAVLRHNYRTCFQNHTKTSACFEILGIDVMLDKKLKPLIIEVNHSPSFNVDSALDKEIKSTLVGDTLALLNFGASNRRKCTEEERKRVKDRLLGRNVKKETKEEQEQAHEKYLESLDNYETTHLGNFRRIYPSESKGFNFDLVNELIEKGSKEN</sequence>
<dbReference type="PANTHER" id="PTHR12241">
    <property type="entry name" value="TUBULIN POLYGLUTAMYLASE"/>
    <property type="match status" value="1"/>
</dbReference>
<evidence type="ECO:0000256" key="2">
    <source>
        <dbReference type="ARBA" id="ARBA00022598"/>
    </source>
</evidence>
<evidence type="ECO:0000256" key="5">
    <source>
        <dbReference type="ARBA" id="ARBA00022840"/>
    </source>
</evidence>
<gene>
    <name evidence="6" type="ORF">OCTVUL_1B021829</name>
</gene>
<comment type="similarity">
    <text evidence="1">Belongs to the tubulin--tyrosine ligase family.</text>
</comment>
<dbReference type="GO" id="GO:0070740">
    <property type="term" value="F:tubulin-glutamic acid ligase activity"/>
    <property type="evidence" value="ECO:0007669"/>
    <property type="project" value="TreeGrafter"/>
</dbReference>
<dbReference type="FunFam" id="3.30.470.20:FF:000009">
    <property type="entry name" value="tubulin polyglutamylase TTLL5 isoform X1"/>
    <property type="match status" value="1"/>
</dbReference>
<accession>A0AA36EYZ4</accession>
<dbReference type="PROSITE" id="PS51221">
    <property type="entry name" value="TTL"/>
    <property type="match status" value="1"/>
</dbReference>
<keyword evidence="2" id="KW-0436">Ligase</keyword>
<dbReference type="Pfam" id="PF03133">
    <property type="entry name" value="TTL"/>
    <property type="match status" value="1"/>
</dbReference>
<organism evidence="6 7">
    <name type="scientific">Octopus vulgaris</name>
    <name type="common">Common octopus</name>
    <dbReference type="NCBI Taxonomy" id="6645"/>
    <lineage>
        <taxon>Eukaryota</taxon>
        <taxon>Metazoa</taxon>
        <taxon>Spiralia</taxon>
        <taxon>Lophotrochozoa</taxon>
        <taxon>Mollusca</taxon>
        <taxon>Cephalopoda</taxon>
        <taxon>Coleoidea</taxon>
        <taxon>Octopodiformes</taxon>
        <taxon>Octopoda</taxon>
        <taxon>Incirrata</taxon>
        <taxon>Octopodidae</taxon>
        <taxon>Octopus</taxon>
    </lineage>
</organism>
<protein>
    <submittedName>
        <fullName evidence="6">Tubulin polyglutamylase ttll6-like isoform X1</fullName>
    </submittedName>
</protein>
<dbReference type="Proteomes" id="UP001162480">
    <property type="component" value="Chromosome 2"/>
</dbReference>